<feature type="non-terminal residue" evidence="2">
    <location>
        <position position="70"/>
    </location>
</feature>
<sequence length="70" mass="8095">MKDIDRVRDDDPTHDKDRESYHEEEIQSDATTQERKPLKWYTVEGLVVTTDVEVPALVEDADDKMIDTCG</sequence>
<organism evidence="2 3">
    <name type="scientific">Trifolium medium</name>
    <dbReference type="NCBI Taxonomy" id="97028"/>
    <lineage>
        <taxon>Eukaryota</taxon>
        <taxon>Viridiplantae</taxon>
        <taxon>Streptophyta</taxon>
        <taxon>Embryophyta</taxon>
        <taxon>Tracheophyta</taxon>
        <taxon>Spermatophyta</taxon>
        <taxon>Magnoliopsida</taxon>
        <taxon>eudicotyledons</taxon>
        <taxon>Gunneridae</taxon>
        <taxon>Pentapetalae</taxon>
        <taxon>rosids</taxon>
        <taxon>fabids</taxon>
        <taxon>Fabales</taxon>
        <taxon>Fabaceae</taxon>
        <taxon>Papilionoideae</taxon>
        <taxon>50 kb inversion clade</taxon>
        <taxon>NPAAA clade</taxon>
        <taxon>Hologalegina</taxon>
        <taxon>IRL clade</taxon>
        <taxon>Trifolieae</taxon>
        <taxon>Trifolium</taxon>
    </lineage>
</organism>
<dbReference type="AlphaFoldDB" id="A0A392VIL3"/>
<dbReference type="EMBL" id="LXQA011162931">
    <property type="protein sequence ID" value="MCI87313.1"/>
    <property type="molecule type" value="Genomic_DNA"/>
</dbReference>
<protein>
    <submittedName>
        <fullName evidence="2">Uncharacterized protein</fullName>
    </submittedName>
</protein>
<evidence type="ECO:0000313" key="2">
    <source>
        <dbReference type="EMBL" id="MCI87313.1"/>
    </source>
</evidence>
<reference evidence="2 3" key="1">
    <citation type="journal article" date="2018" name="Front. Plant Sci.">
        <title>Red Clover (Trifolium pratense) and Zigzag Clover (T. medium) - A Picture of Genomic Similarities and Differences.</title>
        <authorList>
            <person name="Dluhosova J."/>
            <person name="Istvanek J."/>
            <person name="Nedelnik J."/>
            <person name="Repkova J."/>
        </authorList>
    </citation>
    <scope>NUCLEOTIDE SEQUENCE [LARGE SCALE GENOMIC DNA]</scope>
    <source>
        <strain evidence="3">cv. 10/8</strain>
        <tissue evidence="2">Leaf</tissue>
    </source>
</reference>
<name>A0A392VIL3_9FABA</name>
<dbReference type="Proteomes" id="UP000265520">
    <property type="component" value="Unassembled WGS sequence"/>
</dbReference>
<feature type="compositionally biased region" description="Basic and acidic residues" evidence="1">
    <location>
        <begin position="1"/>
        <end position="25"/>
    </location>
</feature>
<keyword evidence="3" id="KW-1185">Reference proteome</keyword>
<evidence type="ECO:0000313" key="3">
    <source>
        <dbReference type="Proteomes" id="UP000265520"/>
    </source>
</evidence>
<comment type="caution">
    <text evidence="2">The sequence shown here is derived from an EMBL/GenBank/DDBJ whole genome shotgun (WGS) entry which is preliminary data.</text>
</comment>
<evidence type="ECO:0000256" key="1">
    <source>
        <dbReference type="SAM" id="MobiDB-lite"/>
    </source>
</evidence>
<proteinExistence type="predicted"/>
<feature type="region of interest" description="Disordered" evidence="1">
    <location>
        <begin position="1"/>
        <end position="35"/>
    </location>
</feature>
<accession>A0A392VIL3</accession>